<dbReference type="AlphaFoldDB" id="A0AAW0QGS4"/>
<evidence type="ECO:0000313" key="4">
    <source>
        <dbReference type="EMBL" id="KAK8095905.1"/>
    </source>
</evidence>
<keyword evidence="5" id="KW-1185">Reference proteome</keyword>
<dbReference type="GO" id="GO:0016747">
    <property type="term" value="F:acyltransferase activity, transferring groups other than amino-acyl groups"/>
    <property type="evidence" value="ECO:0007669"/>
    <property type="project" value="InterPro"/>
</dbReference>
<name>A0AAW0QGS4_9PEZI</name>
<dbReference type="InterPro" id="IPR008220">
    <property type="entry name" value="HAT_MetX-like"/>
</dbReference>
<sequence>MPETKYFHKGLTLSAKSEPAGQEFPAKLAYWTFGSPSNPAVLMPTCFGGDLEGTLSFLYSNKNGNADPPFPPEKYFVIVVGLMGGGESSSPSNQPAPFDGPRFPKVTYEDNIHLQYALCKEEFGISKLFAYIGFSMGGQQAYHIATMYPDFVENIVGLATSARTSWHNWSFLEGPKHALITAHDFHGGSYEKPALEGVKAFKRVYATWALSQGWFRQECWKEAGSDTLQDYLEANWTTGPDANDLLAMLWTWQKGDISMLRPEDGGDLAKTLSNIKARCLIMPSRTDQYFPPEDNEEEVKHLKNGELAIIETVWGHFAGGGVGSKQDTEFIKKEVRRFLKL</sequence>
<organism evidence="4 5">
    <name type="scientific">Apiospora kogelbergensis</name>
    <dbReference type="NCBI Taxonomy" id="1337665"/>
    <lineage>
        <taxon>Eukaryota</taxon>
        <taxon>Fungi</taxon>
        <taxon>Dikarya</taxon>
        <taxon>Ascomycota</taxon>
        <taxon>Pezizomycotina</taxon>
        <taxon>Sordariomycetes</taxon>
        <taxon>Xylariomycetidae</taxon>
        <taxon>Amphisphaeriales</taxon>
        <taxon>Apiosporaceae</taxon>
        <taxon>Apiospora</taxon>
    </lineage>
</organism>
<dbReference type="EMBL" id="JAQQWP010000011">
    <property type="protein sequence ID" value="KAK8095905.1"/>
    <property type="molecule type" value="Genomic_DNA"/>
</dbReference>
<protein>
    <recommendedName>
        <fullName evidence="3">AB hydrolase-1 domain-containing protein</fullName>
    </recommendedName>
</protein>
<dbReference type="SUPFAM" id="SSF53474">
    <property type="entry name" value="alpha/beta-Hydrolases"/>
    <property type="match status" value="1"/>
</dbReference>
<evidence type="ECO:0000256" key="1">
    <source>
        <dbReference type="ARBA" id="ARBA00006886"/>
    </source>
</evidence>
<feature type="active site" evidence="2">
    <location>
        <position position="287"/>
    </location>
</feature>
<comment type="caution">
    <text evidence="4">The sequence shown here is derived from an EMBL/GenBank/DDBJ whole genome shotgun (WGS) entry which is preliminary data.</text>
</comment>
<dbReference type="Pfam" id="PF00561">
    <property type="entry name" value="Abhydrolase_1"/>
    <property type="match status" value="1"/>
</dbReference>
<dbReference type="InterPro" id="IPR029058">
    <property type="entry name" value="AB_hydrolase_fold"/>
</dbReference>
<evidence type="ECO:0000256" key="2">
    <source>
        <dbReference type="PIRSR" id="PIRSR000443-1"/>
    </source>
</evidence>
<feature type="active site" description="Nucleophile" evidence="2">
    <location>
        <position position="135"/>
    </location>
</feature>
<reference evidence="4 5" key="1">
    <citation type="submission" date="2023-01" db="EMBL/GenBank/DDBJ databases">
        <title>Analysis of 21 Apiospora genomes using comparative genomics revels a genus with tremendous synthesis potential of carbohydrate active enzymes and secondary metabolites.</title>
        <authorList>
            <person name="Sorensen T."/>
        </authorList>
    </citation>
    <scope>NUCLEOTIDE SEQUENCE [LARGE SCALE GENOMIC DNA]</scope>
    <source>
        <strain evidence="4 5">CBS 117206</strain>
    </source>
</reference>
<dbReference type="InterPro" id="IPR000073">
    <property type="entry name" value="AB_hydrolase_1"/>
</dbReference>
<evidence type="ECO:0000259" key="3">
    <source>
        <dbReference type="Pfam" id="PF00561"/>
    </source>
</evidence>
<feature type="active site" evidence="2">
    <location>
        <position position="316"/>
    </location>
</feature>
<feature type="domain" description="AB hydrolase-1" evidence="3">
    <location>
        <begin position="39"/>
        <end position="170"/>
    </location>
</feature>
<dbReference type="PANTHER" id="PTHR32268">
    <property type="entry name" value="HOMOSERINE O-ACETYLTRANSFERASE"/>
    <property type="match status" value="1"/>
</dbReference>
<evidence type="ECO:0000313" key="5">
    <source>
        <dbReference type="Proteomes" id="UP001392437"/>
    </source>
</evidence>
<dbReference type="Proteomes" id="UP001392437">
    <property type="component" value="Unassembled WGS sequence"/>
</dbReference>
<dbReference type="PANTHER" id="PTHR32268:SF15">
    <property type="entry name" value="HOMOSERINE ACETYLTRANSFERASE FAMILY PROTEIN (AFU_ORTHOLOGUE AFUA_1G15350)"/>
    <property type="match status" value="1"/>
</dbReference>
<accession>A0AAW0QGS4</accession>
<dbReference type="PIRSF" id="PIRSF000443">
    <property type="entry name" value="Homoser_Ac_trans"/>
    <property type="match status" value="1"/>
</dbReference>
<comment type="similarity">
    <text evidence="1">Belongs to the AB hydrolase superfamily. MetX family.</text>
</comment>
<proteinExistence type="inferred from homology"/>
<dbReference type="Gene3D" id="3.40.50.1820">
    <property type="entry name" value="alpha/beta hydrolase"/>
    <property type="match status" value="1"/>
</dbReference>
<gene>
    <name evidence="4" type="ORF">PG999_013927</name>
</gene>